<sequence length="90" mass="10211">MRTFWCSKKAFRVSPGFAEQGRSGFRTPGFRISGNPEVYERQRSQSVLKINALSACCTLASTLQKESAAAKARQLQRMETTMPKFLFWSL</sequence>
<evidence type="ECO:0000313" key="2">
    <source>
        <dbReference type="Proteomes" id="UP000243502"/>
    </source>
</evidence>
<dbReference type="KEGG" id="pter:C2L65_01220"/>
<dbReference type="Proteomes" id="UP000243502">
    <property type="component" value="Chromosome 1"/>
</dbReference>
<proteinExistence type="predicted"/>
<protein>
    <submittedName>
        <fullName evidence="1">Uncharacterized protein</fullName>
    </submittedName>
</protein>
<dbReference type="EMBL" id="CP026111">
    <property type="protein sequence ID" value="AUT58366.1"/>
    <property type="molecule type" value="Genomic_DNA"/>
</dbReference>
<dbReference type="AlphaFoldDB" id="A0A2I8EFJ4"/>
<reference evidence="1 2" key="1">
    <citation type="submission" date="2018-01" db="EMBL/GenBank/DDBJ databases">
        <title>Species boundaries and ecological features among Paraburkholderia terrae DSMZ17804T, P. hospita DSMZ17164T and P. caribensis DSMZ13236T.</title>
        <authorList>
            <person name="Pratama A.A."/>
        </authorList>
    </citation>
    <scope>NUCLEOTIDE SEQUENCE [LARGE SCALE GENOMIC DNA]</scope>
    <source>
        <strain evidence="1 2">DSM 17804</strain>
    </source>
</reference>
<evidence type="ECO:0000313" key="1">
    <source>
        <dbReference type="EMBL" id="AUT58366.1"/>
    </source>
</evidence>
<organism evidence="1 2">
    <name type="scientific">Paraburkholderia terrae</name>
    <dbReference type="NCBI Taxonomy" id="311230"/>
    <lineage>
        <taxon>Bacteria</taxon>
        <taxon>Pseudomonadati</taxon>
        <taxon>Pseudomonadota</taxon>
        <taxon>Betaproteobacteria</taxon>
        <taxon>Burkholderiales</taxon>
        <taxon>Burkholderiaceae</taxon>
        <taxon>Paraburkholderia</taxon>
    </lineage>
</organism>
<name>A0A2I8EFJ4_9BURK</name>
<accession>A0A2I8EFJ4</accession>
<gene>
    <name evidence="1" type="ORF">C2L65_01220</name>
</gene>